<dbReference type="OMA" id="NFFDYEQ"/>
<evidence type="ECO:0000313" key="3">
    <source>
        <dbReference type="EMBL" id="KAJ5080641.1"/>
    </source>
</evidence>
<dbReference type="SUPFAM" id="SSF48371">
    <property type="entry name" value="ARM repeat"/>
    <property type="match status" value="1"/>
</dbReference>
<dbReference type="InterPro" id="IPR016024">
    <property type="entry name" value="ARM-type_fold"/>
</dbReference>
<reference evidence="3" key="1">
    <citation type="submission" date="2022-10" db="EMBL/GenBank/DDBJ databases">
        <title>Novel sulphate-reducing endosymbionts in the free-living metamonad Anaeramoeba.</title>
        <authorList>
            <person name="Jerlstrom-Hultqvist J."/>
            <person name="Cepicka I."/>
            <person name="Gallot-Lavallee L."/>
            <person name="Salas-Leiva D."/>
            <person name="Curtis B.A."/>
            <person name="Zahonova K."/>
            <person name="Pipaliya S."/>
            <person name="Dacks J."/>
            <person name="Roger A.J."/>
        </authorList>
    </citation>
    <scope>NUCLEOTIDE SEQUENCE</scope>
    <source>
        <strain evidence="3">BMAN</strain>
    </source>
</reference>
<evidence type="ECO:0000313" key="4">
    <source>
        <dbReference type="Proteomes" id="UP001149090"/>
    </source>
</evidence>
<keyword evidence="4" id="KW-1185">Reference proteome</keyword>
<dbReference type="GO" id="GO:0005829">
    <property type="term" value="C:cytosol"/>
    <property type="evidence" value="ECO:0007669"/>
    <property type="project" value="TreeGrafter"/>
</dbReference>
<evidence type="ECO:0000256" key="1">
    <source>
        <dbReference type="SAM" id="Coils"/>
    </source>
</evidence>
<sequence>MSKKVSKTTLKRKKTISNLSNIVLQSDSTTSLYSFETRDKKTYSGPDITPFHIHDHPKTDNRKFPVYYDIEGNYYDIHYRRVSQELVTRNELEKTKLETEKNLETELSNAQEDDIEFIRNKNSALISNFPDDLQDIPSFPKSQGFSSFDDFEQALIAWKNKITSRFGFVQHPIYIGRSYPRPYLAAEQSEKKQDQEERSSVTDSERMSTDSKRTSEQIPRTSSTSKDSPRTSSIGKSKIIETAHIERRHSTIDEHLDHFSQKKMDKLPDFMEGTSLFISDKEQWSNKLIPPEPKPDNYSSFEEFEKAFQRWSQIVMGTLPKIPIHSRQLSEIYGILTEKEIEEKETKRRKEENALIFIERVKKTKKQIPEIDRYYYWMKRLNYSFFTSLVSSGILSYDYLQYLVYKKTKEEILSEIEIEKQNQEKMEIMNREKQKKLKNLEKQEKEMVMKLSMTQEDRSNIEQTTFGKDTPKVNLSEEAIKGVQNFFSILNEKKEKNFSFYRSFCKPIIGKIHGTLPKSDLAFQQQKLATEQKGGLLQTSRASLYLRRTDLTGPMINSSMDCPSEVDGKNVLFAVPPYEISDAFDFEKIYNEQSRKATISQISKVDNQKRLDQIQFWYNPAKYSLEKFNEQKIKINQLINQSSDKFTIDTLRQILCIEMCLDQFTNLLSDYVIFKNKQVPYSQVFLSCITADNFSEILKIFRETTSFQIHAQLAQFVSETLQAGISKQIIEKYVREHDVNNLYYMAYAFNFLEDSPIPIFPQDSEVLYLSKKHFSGATLSLEKSIFTHYYLSLIWKGLNRGNQNFLFVNVNSQIQQYLKNLKNSFGMTIQSNLQFLRTDLFKAIESSSIKISGYYLLLLMFLIKAEDKVLDEILQSKETALIDKIKYLTNSKYTHVRFSCLQIWNQLLTFPGWTNFLVNYYTENIEVLLKEFTPPLLNDFKENEEEDKKARFMLVLIDNLFEVVFEEIISKSNKESILINPDLYFELIKKLETYIRENYTNSTLIYIGKFLRNLVSSFSSLKLIDPISKEDKTKIVTSQFKKKLRISEEDCLRILSIVGKAPHSLDQMKTYLIEIVCDLIRPEGIFEIIRSSTGFFPQFISLFRDCKNFELSDQFWRLYYETILYHPNVVVHFKKINHLKPMIELISTSSDASITVVGLQYLYKILTMDQKEDRRIQRGESSSRPFEKDSVKKIAKDVKAFADFFDKNALFVKIHMIYMNFQDKAGIKYGGKKFINLAKVYEAIMTNPSCSKIAQTGLKKSDYKEGMELIHSFFGIDEKQKKSKKSGKRGHRK</sequence>
<dbReference type="EMBL" id="JAPDFW010000005">
    <property type="protein sequence ID" value="KAJ5080641.1"/>
    <property type="molecule type" value="Genomic_DNA"/>
</dbReference>
<dbReference type="GO" id="GO:1904515">
    <property type="term" value="P:positive regulation of TORC2 signaling"/>
    <property type="evidence" value="ECO:0007669"/>
    <property type="project" value="TreeGrafter"/>
</dbReference>
<dbReference type="PANTHER" id="PTHR37516">
    <property type="entry name" value="SCA1 COMPLEX SCAFFOLD PROTEIN SCAA"/>
    <property type="match status" value="1"/>
</dbReference>
<feature type="compositionally biased region" description="Basic and acidic residues" evidence="2">
    <location>
        <begin position="188"/>
        <end position="215"/>
    </location>
</feature>
<feature type="coiled-coil region" evidence="1">
    <location>
        <begin position="406"/>
        <end position="457"/>
    </location>
</feature>
<dbReference type="GO" id="GO:0005886">
    <property type="term" value="C:plasma membrane"/>
    <property type="evidence" value="ECO:0007669"/>
    <property type="project" value="TreeGrafter"/>
</dbReference>
<dbReference type="PANTHER" id="PTHR37516:SF1">
    <property type="entry name" value="SCA1 COMPLEX SCAFFOLD PROTEIN SCAA"/>
    <property type="match status" value="1"/>
</dbReference>
<dbReference type="Proteomes" id="UP001149090">
    <property type="component" value="Unassembled WGS sequence"/>
</dbReference>
<organism evidence="3 4">
    <name type="scientific">Anaeramoeba ignava</name>
    <name type="common">Anaerobic marine amoeba</name>
    <dbReference type="NCBI Taxonomy" id="1746090"/>
    <lineage>
        <taxon>Eukaryota</taxon>
        <taxon>Metamonada</taxon>
        <taxon>Anaeramoebidae</taxon>
        <taxon>Anaeramoeba</taxon>
    </lineage>
</organism>
<protein>
    <submittedName>
        <fullName evidence="3">Sca1 complex scaffold protein scaa</fullName>
    </submittedName>
</protein>
<keyword evidence="1" id="KW-0175">Coiled coil</keyword>
<dbReference type="GO" id="GO:0046579">
    <property type="term" value="P:positive regulation of Ras protein signal transduction"/>
    <property type="evidence" value="ECO:0007669"/>
    <property type="project" value="TreeGrafter"/>
</dbReference>
<evidence type="ECO:0000256" key="2">
    <source>
        <dbReference type="SAM" id="MobiDB-lite"/>
    </source>
</evidence>
<accession>A0A9Q0LXX2</accession>
<feature type="region of interest" description="Disordered" evidence="2">
    <location>
        <begin position="186"/>
        <end position="245"/>
    </location>
</feature>
<dbReference type="InterPro" id="IPR037474">
    <property type="entry name" value="ScaA"/>
</dbReference>
<proteinExistence type="predicted"/>
<comment type="caution">
    <text evidence="3">The sequence shown here is derived from an EMBL/GenBank/DDBJ whole genome shotgun (WGS) entry which is preliminary data.</text>
</comment>
<gene>
    <name evidence="3" type="ORF">M0811_13893</name>
</gene>
<dbReference type="OrthoDB" id="17150at2759"/>
<feature type="compositionally biased region" description="Low complexity" evidence="2">
    <location>
        <begin position="219"/>
        <end position="233"/>
    </location>
</feature>
<name>A0A9Q0LXX2_ANAIG</name>